<organism evidence="2 3">
    <name type="scientific">Beutenbergia cavernae (strain ATCC BAA-8 / DSM 12333 / CCUG 43141 / JCM 11478 / NBRC 16432 / NCIMB 13614 / HKI 0122)</name>
    <dbReference type="NCBI Taxonomy" id="471853"/>
    <lineage>
        <taxon>Bacteria</taxon>
        <taxon>Bacillati</taxon>
        <taxon>Actinomycetota</taxon>
        <taxon>Actinomycetes</taxon>
        <taxon>Micrococcales</taxon>
        <taxon>Beutenbergiaceae</taxon>
        <taxon>Beutenbergia</taxon>
    </lineage>
</organism>
<evidence type="ECO:0000313" key="3">
    <source>
        <dbReference type="Proteomes" id="UP000007962"/>
    </source>
</evidence>
<dbReference type="EMBL" id="CP001618">
    <property type="protein sequence ID" value="ACQ78317.1"/>
    <property type="molecule type" value="Genomic_DNA"/>
</dbReference>
<dbReference type="Proteomes" id="UP000007962">
    <property type="component" value="Chromosome"/>
</dbReference>
<gene>
    <name evidence="2" type="ordered locus">Bcav_0051</name>
</gene>
<dbReference type="KEGG" id="bcv:Bcav_0051"/>
<dbReference type="Pfam" id="PF14016">
    <property type="entry name" value="DUF4232"/>
    <property type="match status" value="1"/>
</dbReference>
<dbReference type="InterPro" id="IPR025326">
    <property type="entry name" value="DUF4232"/>
</dbReference>
<name>C5BUU3_BEUC1</name>
<evidence type="ECO:0000313" key="2">
    <source>
        <dbReference type="EMBL" id="ACQ78317.1"/>
    </source>
</evidence>
<dbReference type="eggNOG" id="ENOG5033GHN">
    <property type="taxonomic scope" value="Bacteria"/>
</dbReference>
<sequence>MAVVVPPEGAPPACDPGVLAVRLHGADAFTGHRLLGLAVRNAGDTACSLSGYPDLAFRAASGELVDASVLDGDPFGARDLGARPLVLDPGAEAFAVAGWGAMSTSLDPDVTVAVLLTPPGGANPVELPVTSIPGYAPGSSLDVLDGGEVTVTAWAARFEDLL</sequence>
<reference evidence="2 3" key="1">
    <citation type="journal article" date="2009" name="Stand. Genomic Sci.">
        <title>Complete genome sequence of Beutenbergia cavernae type strain (HKI 0122).</title>
        <authorList>
            <person name="Land M."/>
            <person name="Pukall R."/>
            <person name="Abt B."/>
            <person name="Goker M."/>
            <person name="Rohde M."/>
            <person name="Glavina Del Rio T."/>
            <person name="Tice H."/>
            <person name="Copeland A."/>
            <person name="Cheng J.F."/>
            <person name="Lucas S."/>
            <person name="Chen F."/>
            <person name="Nolan M."/>
            <person name="Bruce D."/>
            <person name="Goodwin L."/>
            <person name="Pitluck S."/>
            <person name="Ivanova N."/>
            <person name="Mavromatis K."/>
            <person name="Ovchinnikova G."/>
            <person name="Pati A."/>
            <person name="Chen A."/>
            <person name="Palaniappan K."/>
            <person name="Hauser L."/>
            <person name="Chang Y.J."/>
            <person name="Jefferies C.C."/>
            <person name="Saunders E."/>
            <person name="Brettin T."/>
            <person name="Detter J.C."/>
            <person name="Han C."/>
            <person name="Chain P."/>
            <person name="Bristow J."/>
            <person name="Eisen J.A."/>
            <person name="Markowitz V."/>
            <person name="Hugenholtz P."/>
            <person name="Kyrpides N.C."/>
            <person name="Klenk H.P."/>
            <person name="Lapidus A."/>
        </authorList>
    </citation>
    <scope>NUCLEOTIDE SEQUENCE [LARGE SCALE GENOMIC DNA]</scope>
    <source>
        <strain evidence="3">ATCC BAA-8 / DSM 12333 / NBRC 16432</strain>
    </source>
</reference>
<accession>C5BUU3</accession>
<feature type="domain" description="DUF4232" evidence="1">
    <location>
        <begin position="14"/>
        <end position="154"/>
    </location>
</feature>
<keyword evidence="3" id="KW-1185">Reference proteome</keyword>
<evidence type="ECO:0000259" key="1">
    <source>
        <dbReference type="Pfam" id="PF14016"/>
    </source>
</evidence>
<dbReference type="HOGENOM" id="CLU_1632144_0_0_11"/>
<proteinExistence type="predicted"/>
<dbReference type="AlphaFoldDB" id="C5BUU3"/>
<protein>
    <recommendedName>
        <fullName evidence="1">DUF4232 domain-containing protein</fullName>
    </recommendedName>
</protein>